<evidence type="ECO:0000313" key="12">
    <source>
        <dbReference type="Proteomes" id="UP000278475"/>
    </source>
</evidence>
<proteinExistence type="inferred from homology"/>
<dbReference type="EMBL" id="QMQX01000043">
    <property type="protein sequence ID" value="RLE52643.1"/>
    <property type="molecule type" value="Genomic_DNA"/>
</dbReference>
<keyword evidence="1 8" id="KW-0963">Cytoplasm</keyword>
<evidence type="ECO:0000313" key="10">
    <source>
        <dbReference type="EMBL" id="RLE52643.1"/>
    </source>
</evidence>
<comment type="subcellular location">
    <subcellularLocation>
        <location evidence="8">Cytoplasm</location>
    </subcellularLocation>
</comment>
<dbReference type="InterPro" id="IPR016432">
    <property type="entry name" value="RNP4"/>
</dbReference>
<dbReference type="Proteomes" id="UP000278475">
    <property type="component" value="Unassembled WGS sequence"/>
</dbReference>
<evidence type="ECO:0000256" key="3">
    <source>
        <dbReference type="ARBA" id="ARBA00022722"/>
    </source>
</evidence>
<comment type="catalytic activity">
    <reaction evidence="8">
        <text>Endonucleolytic cleavage of RNA, removing 5'-extranucleotides from tRNA precursor.</text>
        <dbReference type="EC" id="3.1.26.5"/>
    </reaction>
</comment>
<name>A0A497EZ27_9CREN</name>
<dbReference type="Pfam" id="PF04032">
    <property type="entry name" value="Rpr2"/>
    <property type="match status" value="1"/>
</dbReference>
<feature type="binding site" evidence="8">
    <location>
        <position position="59"/>
    </location>
    <ligand>
        <name>Zn(2+)</name>
        <dbReference type="ChEBI" id="CHEBI:29105"/>
    </ligand>
</feature>
<dbReference type="Proteomes" id="UP000272051">
    <property type="component" value="Unassembled WGS sequence"/>
</dbReference>
<evidence type="ECO:0000256" key="2">
    <source>
        <dbReference type="ARBA" id="ARBA00022694"/>
    </source>
</evidence>
<comment type="cofactor">
    <cofactor evidence="8">
        <name>Zn(2+)</name>
        <dbReference type="ChEBI" id="CHEBI:29105"/>
    </cofactor>
    <text evidence="8">Binds 1 zinc ion per subunit.</text>
</comment>
<dbReference type="PIRSF" id="PIRSF004878">
    <property type="entry name" value="RNase_P_4"/>
    <property type="match status" value="1"/>
</dbReference>
<keyword evidence="3 8" id="KW-0540">Nuclease</keyword>
<keyword evidence="6 8" id="KW-0378">Hydrolase</keyword>
<evidence type="ECO:0000256" key="8">
    <source>
        <dbReference type="HAMAP-Rule" id="MF_00757"/>
    </source>
</evidence>
<keyword evidence="7 8" id="KW-0862">Zinc</keyword>
<dbReference type="EC" id="3.1.26.5" evidence="8"/>
<comment type="subunit">
    <text evidence="8">Consists of a catalytic RNA component and at least 4-5 protein subunits.</text>
</comment>
<evidence type="ECO:0000256" key="6">
    <source>
        <dbReference type="ARBA" id="ARBA00022801"/>
    </source>
</evidence>
<comment type="similarity">
    <text evidence="8">Belongs to the eukaryotic/archaeal RNase P protein component 4 family.</text>
</comment>
<organism evidence="10 11">
    <name type="scientific">Thermoproteota archaeon</name>
    <dbReference type="NCBI Taxonomy" id="2056631"/>
    <lineage>
        <taxon>Archaea</taxon>
        <taxon>Thermoproteota</taxon>
    </lineage>
</organism>
<keyword evidence="2 8" id="KW-0819">tRNA processing</keyword>
<feature type="binding site" evidence="8">
    <location>
        <position position="91"/>
    </location>
    <ligand>
        <name>Zn(2+)</name>
        <dbReference type="ChEBI" id="CHEBI:29105"/>
    </ligand>
</feature>
<comment type="function">
    <text evidence="8">Part of ribonuclease P, a protein complex that generates mature tRNA molecules by cleaving their 5'-ends.</text>
</comment>
<gene>
    <name evidence="8" type="primary">rnp4</name>
    <name evidence="9" type="ORF">DRJ31_03470</name>
    <name evidence="10" type="ORF">DRJ33_03255</name>
</gene>
<evidence type="ECO:0000313" key="9">
    <source>
        <dbReference type="EMBL" id="RLE49859.1"/>
    </source>
</evidence>
<protein>
    <recommendedName>
        <fullName evidence="8">Ribonuclease P protein component 4</fullName>
        <shortName evidence="8">RNase P component 4</shortName>
        <ecNumber evidence="8">3.1.26.5</ecNumber>
    </recommendedName>
    <alternativeName>
        <fullName evidence="8">Rpp21</fullName>
    </alternativeName>
</protein>
<dbReference type="EMBL" id="QMQV01000020">
    <property type="protein sequence ID" value="RLE49859.1"/>
    <property type="molecule type" value="Genomic_DNA"/>
</dbReference>
<evidence type="ECO:0000256" key="1">
    <source>
        <dbReference type="ARBA" id="ARBA00022490"/>
    </source>
</evidence>
<dbReference type="PANTHER" id="PTHR14742">
    <property type="entry name" value="RIBONUCLEASE P SUBUNIT P21"/>
    <property type="match status" value="1"/>
</dbReference>
<dbReference type="Gene3D" id="6.20.50.20">
    <property type="match status" value="1"/>
</dbReference>
<keyword evidence="5 8" id="KW-0255">Endonuclease</keyword>
<dbReference type="HAMAP" id="MF_00757">
    <property type="entry name" value="RNase_P_4"/>
    <property type="match status" value="1"/>
</dbReference>
<dbReference type="Gene3D" id="1.20.5.420">
    <property type="entry name" value="Immunoglobulin FC, subunit C"/>
    <property type="match status" value="1"/>
</dbReference>
<sequence>MKRSVIRDIAKQRIVKLLELADVTYHRDEQLAQRYVDLALRISKRCNVRIPKFLKRRICRKCKSLLKPGVTCRIRIRQNRSPHVSVTCLKCGNTTRYYIRRKIVHAEES</sequence>
<feature type="binding site" evidence="8">
    <location>
        <position position="88"/>
    </location>
    <ligand>
        <name>Zn(2+)</name>
        <dbReference type="ChEBI" id="CHEBI:29105"/>
    </ligand>
</feature>
<comment type="caution">
    <text evidence="10">The sequence shown here is derived from an EMBL/GenBank/DDBJ whole genome shotgun (WGS) entry which is preliminary data.</text>
</comment>
<evidence type="ECO:0000256" key="4">
    <source>
        <dbReference type="ARBA" id="ARBA00022723"/>
    </source>
</evidence>
<evidence type="ECO:0000256" key="7">
    <source>
        <dbReference type="ARBA" id="ARBA00022833"/>
    </source>
</evidence>
<evidence type="ECO:0000256" key="5">
    <source>
        <dbReference type="ARBA" id="ARBA00022759"/>
    </source>
</evidence>
<keyword evidence="4 8" id="KW-0479">Metal-binding</keyword>
<dbReference type="GO" id="GO:0008270">
    <property type="term" value="F:zinc ion binding"/>
    <property type="evidence" value="ECO:0007669"/>
    <property type="project" value="UniProtKB-UniRule"/>
</dbReference>
<accession>A0A497EZ27</accession>
<dbReference type="InterPro" id="IPR007175">
    <property type="entry name" value="Rpr2/Snm1/Rpp21"/>
</dbReference>
<dbReference type="GO" id="GO:0004526">
    <property type="term" value="F:ribonuclease P activity"/>
    <property type="evidence" value="ECO:0007669"/>
    <property type="project" value="UniProtKB-UniRule"/>
</dbReference>
<dbReference type="GO" id="GO:0030677">
    <property type="term" value="C:ribonuclease P complex"/>
    <property type="evidence" value="ECO:0007669"/>
    <property type="project" value="UniProtKB-UniRule"/>
</dbReference>
<feature type="binding site" evidence="8">
    <location>
        <position position="62"/>
    </location>
    <ligand>
        <name>Zn(2+)</name>
        <dbReference type="ChEBI" id="CHEBI:29105"/>
    </ligand>
</feature>
<dbReference type="GO" id="GO:0001682">
    <property type="term" value="P:tRNA 5'-leader removal"/>
    <property type="evidence" value="ECO:0007669"/>
    <property type="project" value="UniProtKB-UniRule"/>
</dbReference>
<dbReference type="GO" id="GO:0005737">
    <property type="term" value="C:cytoplasm"/>
    <property type="evidence" value="ECO:0007669"/>
    <property type="project" value="UniProtKB-SubCell"/>
</dbReference>
<reference evidence="11 12" key="1">
    <citation type="submission" date="2018-06" db="EMBL/GenBank/DDBJ databases">
        <title>Extensive metabolic versatility and redundancy in microbially diverse, dynamic hydrothermal sediments.</title>
        <authorList>
            <person name="Dombrowski N."/>
            <person name="Teske A."/>
            <person name="Baker B.J."/>
        </authorList>
    </citation>
    <scope>NUCLEOTIDE SEQUENCE [LARGE SCALE GENOMIC DNA]</scope>
    <source>
        <strain evidence="10">B34_G17</strain>
        <strain evidence="9">B66_G16</strain>
    </source>
</reference>
<evidence type="ECO:0000313" key="11">
    <source>
        <dbReference type="Proteomes" id="UP000272051"/>
    </source>
</evidence>
<dbReference type="PANTHER" id="PTHR14742:SF0">
    <property type="entry name" value="RIBONUCLEASE P PROTEIN SUBUNIT P21"/>
    <property type="match status" value="1"/>
</dbReference>
<dbReference type="AlphaFoldDB" id="A0A497EZ27"/>